<sequence>MSNVTGRLSIQGDAVDGDTIVLAGLGTSIAADVVVDGVGGVDQVRFDDNFILKNNADLEVFAEQITAAANVVVQTQGAGRVMLYGDELDLALTSTIESANSVTLAPLSPNRDIEVGTTSANTLSLPASVLDRILTSSLTIGRDGLLSGSLYQGNITVAGDVALAPKTNLQFITAADIILAGTIDTSGGVLSLSPGATPHAVQVELSHNAVIASELVIAAGSDLRFTIDGTTANSEYSQLNLSATLDLTGINLVVDGQHQISLAESFVLISNDGTDPIAGAFSGLPEGIAIRNFLGSPLSVQLSYLGLDAATGNDLVLTVIEPPNFPPVADAGGPYQVNEGATVQLDASGSSDPDLPDDTQLFEWDLDGDGIFGEVGIGAQRGDEVGTNPSFNASGLDGETSVPVAVRVPDDFGDSDTAVATINVNNVAPTIEMVSSITVERGIAFTLDGSFVDPGQDTWVATVNYSDDTGVQMLTLVGNDFQLAHTYSTAGVYTAVVTIDDGDGGVTRKNVTVEVDLPPSPDLKLISSDVLFNPINPDAGEVVNFEIDVTNQGTLAATDVPFSVQVYDGDSEEYVDIGGGVIASLDACAVGQQPNDCPETQVTLTWDGNGGQPALPTVDSYLLVRVVVDPDSIIEELDESNNEAIQVLQISSPDFGSAGLVADISPFTAYRGERVAVGGQAYYDFSSIPGDYDFPVQNASVTARLIHPSTDEVLRVSGGRTVVNGNIFHTIRVPEIDDVYWLQFEVSDGTFSRVFETTLTVEGESPDPLPERPLICHRDRHTCSTPRSFSIPHSYGVGHAALTTDYQIDVRVTDATSQQDSDSVSTEVPTDQISPLASTDRYDVDQATTLSVGIADSVLSNDIAATHDPLEAVLVIAPERASSFVLNTDGTFTYTPQADFRDIDQFVYVAQSSGRPSAETVVEIEVRNLAPTITSVVISGSSEQVVAGETLTLDGSFLDAGTVLAHAGTVDWGDGGDLQSLSLSFDSGSGTFQATHAYASPGTYTATVTISDGEMEAIDENLQGESLNDQIMAAWNSNESYTDRTDALTALIDDVDDNEFSSCDYGSLIFEAPM</sequence>
<comment type="caution">
    <text evidence="2">The sequence shown here is derived from an EMBL/GenBank/DDBJ whole genome shotgun (WGS) entry which is preliminary data.</text>
</comment>
<evidence type="ECO:0000313" key="3">
    <source>
        <dbReference type="Proteomes" id="UP000319143"/>
    </source>
</evidence>
<gene>
    <name evidence="2" type="ORF">Poly41_61830</name>
</gene>
<dbReference type="SUPFAM" id="SSF49299">
    <property type="entry name" value="PKD domain"/>
    <property type="match status" value="2"/>
</dbReference>
<dbReference type="AlphaFoldDB" id="A0A5C6D668"/>
<keyword evidence="3" id="KW-1185">Reference proteome</keyword>
<name>A0A5C6D668_9BACT</name>
<dbReference type="InterPro" id="IPR013783">
    <property type="entry name" value="Ig-like_fold"/>
</dbReference>
<dbReference type="InterPro" id="IPR035986">
    <property type="entry name" value="PKD_dom_sf"/>
</dbReference>
<reference evidence="2 3" key="1">
    <citation type="submission" date="2019-02" db="EMBL/GenBank/DDBJ databases">
        <title>Deep-cultivation of Planctomycetes and their phenomic and genomic characterization uncovers novel biology.</title>
        <authorList>
            <person name="Wiegand S."/>
            <person name="Jogler M."/>
            <person name="Boedeker C."/>
            <person name="Pinto D."/>
            <person name="Vollmers J."/>
            <person name="Rivas-Marin E."/>
            <person name="Kohn T."/>
            <person name="Peeters S.H."/>
            <person name="Heuer A."/>
            <person name="Rast P."/>
            <person name="Oberbeckmann S."/>
            <person name="Bunk B."/>
            <person name="Jeske O."/>
            <person name="Meyerdierks A."/>
            <person name="Storesund J.E."/>
            <person name="Kallscheuer N."/>
            <person name="Luecker S."/>
            <person name="Lage O.M."/>
            <person name="Pohl T."/>
            <person name="Merkel B.J."/>
            <person name="Hornburger P."/>
            <person name="Mueller R.-W."/>
            <person name="Bruemmer F."/>
            <person name="Labrenz M."/>
            <person name="Spormann A.M."/>
            <person name="Op Den Camp H."/>
            <person name="Overmann J."/>
            <person name="Amann R."/>
            <person name="Jetten M.S.M."/>
            <person name="Mascher T."/>
            <person name="Medema M.H."/>
            <person name="Devos D.P."/>
            <person name="Kaster A.-K."/>
            <person name="Ovreas L."/>
            <person name="Rohde M."/>
            <person name="Galperin M.Y."/>
            <person name="Jogler C."/>
        </authorList>
    </citation>
    <scope>NUCLEOTIDE SEQUENCE [LARGE SCALE GENOMIC DNA]</scope>
    <source>
        <strain evidence="2 3">Poly41</strain>
    </source>
</reference>
<dbReference type="PROSITE" id="PS50093">
    <property type="entry name" value="PKD"/>
    <property type="match status" value="1"/>
</dbReference>
<feature type="domain" description="PKD" evidence="1">
    <location>
        <begin position="971"/>
        <end position="1012"/>
    </location>
</feature>
<dbReference type="Gene3D" id="2.60.40.10">
    <property type="entry name" value="Immunoglobulins"/>
    <property type="match status" value="4"/>
</dbReference>
<dbReference type="RefSeq" id="WP_231616041.1">
    <property type="nucleotide sequence ID" value="NZ_SJPV01000017.1"/>
</dbReference>
<dbReference type="InterPro" id="IPR000601">
    <property type="entry name" value="PKD_dom"/>
</dbReference>
<proteinExistence type="predicted"/>
<dbReference type="Pfam" id="PF17963">
    <property type="entry name" value="Big_9"/>
    <property type="match status" value="1"/>
</dbReference>
<dbReference type="Pfam" id="PF07705">
    <property type="entry name" value="CARDB"/>
    <property type="match status" value="1"/>
</dbReference>
<dbReference type="Pfam" id="PF18911">
    <property type="entry name" value="PKD_4"/>
    <property type="match status" value="2"/>
</dbReference>
<dbReference type="Proteomes" id="UP000319143">
    <property type="component" value="Unassembled WGS sequence"/>
</dbReference>
<dbReference type="InterPro" id="IPR011635">
    <property type="entry name" value="CARDB"/>
</dbReference>
<evidence type="ECO:0000313" key="2">
    <source>
        <dbReference type="EMBL" id="TWU31314.1"/>
    </source>
</evidence>
<evidence type="ECO:0000259" key="1">
    <source>
        <dbReference type="PROSITE" id="PS50093"/>
    </source>
</evidence>
<organism evidence="2 3">
    <name type="scientific">Novipirellula artificiosorum</name>
    <dbReference type="NCBI Taxonomy" id="2528016"/>
    <lineage>
        <taxon>Bacteria</taxon>
        <taxon>Pseudomonadati</taxon>
        <taxon>Planctomycetota</taxon>
        <taxon>Planctomycetia</taxon>
        <taxon>Pirellulales</taxon>
        <taxon>Pirellulaceae</taxon>
        <taxon>Novipirellula</taxon>
    </lineage>
</organism>
<accession>A0A5C6D668</accession>
<protein>
    <submittedName>
        <fullName evidence="2">PKD domain protein</fullName>
    </submittedName>
</protein>
<dbReference type="EMBL" id="SJPV01000017">
    <property type="protein sequence ID" value="TWU31314.1"/>
    <property type="molecule type" value="Genomic_DNA"/>
</dbReference>